<dbReference type="EMBL" id="JAGTIS010000004">
    <property type="protein sequence ID" value="MBT8766616.1"/>
    <property type="molecule type" value="Genomic_DNA"/>
</dbReference>
<protein>
    <recommendedName>
        <fullName evidence="4">DUF5666 domain-containing protein</fullName>
    </recommendedName>
</protein>
<evidence type="ECO:0000313" key="3">
    <source>
        <dbReference type="Proteomes" id="UP001519667"/>
    </source>
</evidence>
<dbReference type="PROSITE" id="PS51257">
    <property type="entry name" value="PROKAR_LIPOPROTEIN"/>
    <property type="match status" value="1"/>
</dbReference>
<dbReference type="Proteomes" id="UP001519667">
    <property type="component" value="Unassembled WGS sequence"/>
</dbReference>
<organism evidence="2 3">
    <name type="scientific">Metapseudomonas boanensis</name>
    <dbReference type="NCBI Taxonomy" id="2822138"/>
    <lineage>
        <taxon>Bacteria</taxon>
        <taxon>Pseudomonadati</taxon>
        <taxon>Pseudomonadota</taxon>
        <taxon>Gammaproteobacteria</taxon>
        <taxon>Pseudomonadales</taxon>
        <taxon>Pseudomonadaceae</taxon>
        <taxon>Metapseudomonas</taxon>
    </lineage>
</organism>
<gene>
    <name evidence="2" type="ORF">J7302_10840</name>
</gene>
<feature type="chain" id="PRO_5047251967" description="DUF5666 domain-containing protein" evidence="1">
    <location>
        <begin position="25"/>
        <end position="202"/>
    </location>
</feature>
<evidence type="ECO:0008006" key="4">
    <source>
        <dbReference type="Google" id="ProtNLM"/>
    </source>
</evidence>
<comment type="caution">
    <text evidence="2">The sequence shown here is derived from an EMBL/GenBank/DDBJ whole genome shotgun (WGS) entry which is preliminary data.</text>
</comment>
<feature type="signal peptide" evidence="1">
    <location>
        <begin position="1"/>
        <end position="24"/>
    </location>
</feature>
<evidence type="ECO:0000313" key="2">
    <source>
        <dbReference type="EMBL" id="MBT8766616.1"/>
    </source>
</evidence>
<sequence>MPNTKRACLLLLSLALVSSCSSQAQNDGLSSSTSSAEVHAQGVPGGVTAEMEQITAVISDIDYKKRTFTLQDQQGHRQTFQAVPEIRNFPQMKVGDRVTATVTRERVVYLREPGESREDGAAGVLATAPEGDKPGMMAADTVEVTAVVKAIDAAKHTATLEFADGSRKTVAVRPDVELKPSYVNQEVVIRLTSAVAITVEAP</sequence>
<keyword evidence="1" id="KW-0732">Signal</keyword>
<proteinExistence type="predicted"/>
<name>A0ABS5XFZ4_9GAMM</name>
<reference evidence="2 3" key="1">
    <citation type="submission" date="2021-04" db="EMBL/GenBank/DDBJ databases">
        <title>Pseudomonas boanensis sp. nov., a bacterium isolated from river water used for household purposes in Boane District, Mozambique.</title>
        <authorList>
            <person name="Nicklasson M."/>
            <person name="Martin-Rodriguez A.J."/>
            <person name="Thorell K."/>
            <person name="Neves L."/>
            <person name="Mussagy A."/>
            <person name="Rydberg H.A."/>
            <person name="Hernroth B."/>
            <person name="Svensson-Stadler L."/>
            <person name="Sjoling A."/>
        </authorList>
    </citation>
    <scope>NUCLEOTIDE SEQUENCE [LARGE SCALE GENOMIC DNA]</scope>
    <source>
        <strain evidence="2 3">DB1</strain>
    </source>
</reference>
<keyword evidence="3" id="KW-1185">Reference proteome</keyword>
<accession>A0ABS5XFZ4</accession>
<dbReference type="RefSeq" id="WP_215373738.1">
    <property type="nucleotide sequence ID" value="NZ_JAGTIS010000004.1"/>
</dbReference>
<evidence type="ECO:0000256" key="1">
    <source>
        <dbReference type="SAM" id="SignalP"/>
    </source>
</evidence>